<evidence type="ECO:0000256" key="3">
    <source>
        <dbReference type="ARBA" id="ARBA00023157"/>
    </source>
</evidence>
<sequence>MELRGELGSSRTWFWLVALLFAYASFTVKSVESTNQLKDEFVQRAADRVKWLPGQPASFTFRQYAGYVNVEGDIGRHLFYYLAESPKNCSGKPLVLWLNGGPGCSSMGNGWAEELGPFHITENGTGLVLNTKSWIRYANLLFLDSPTGVGYSYSDNPEENHSGGDARTAEDSYTFLIRWLERFPEYKTRDFYITGESYAGHYIPQLAALIHERNKDAELKINLKGIMVGNPSTDNYYDSIGAIDYWLSHAMISPKTHDDLHRACNFTDPNCCSQECNDKYYYANQVEIGGIDSYNVNSPSCPSADDGAPQKRRRLTQSSRSKNPFLRVVAGYDPCNSYGYNADIYFNRKDVQKALHANVSGEIPYKWMSCNTEISWTDQALSVLPLYEELIKAGYRIWIYSGDNDGVVPITGTLYAIESLNLPVTVPWYAWYTKTQVAGRCQFYEGITLITVRGAGHEVPLLQPSRFLSMFRYFLVGKELPGDPIYT</sequence>
<dbReference type="FunFam" id="3.40.50.1820:FF:000211">
    <property type="entry name" value="Carboxypeptidase"/>
    <property type="match status" value="1"/>
</dbReference>
<dbReference type="InterPro" id="IPR029058">
    <property type="entry name" value="AB_hydrolase_fold"/>
</dbReference>
<evidence type="ECO:0000256" key="1">
    <source>
        <dbReference type="ARBA" id="ARBA00009431"/>
    </source>
</evidence>
<name>A0A8T0H4W2_CERPU</name>
<dbReference type="Gene3D" id="3.40.50.1820">
    <property type="entry name" value="alpha/beta hydrolase"/>
    <property type="match status" value="1"/>
</dbReference>
<keyword evidence="5" id="KW-0378">Hydrolase</keyword>
<accession>A0A8T0H4W2</accession>
<keyword evidence="5" id="KW-0121">Carboxypeptidase</keyword>
<reference evidence="6" key="1">
    <citation type="submission" date="2020-06" db="EMBL/GenBank/DDBJ databases">
        <title>WGS assembly of Ceratodon purpureus strain R40.</title>
        <authorList>
            <person name="Carey S.B."/>
            <person name="Jenkins J."/>
            <person name="Shu S."/>
            <person name="Lovell J.T."/>
            <person name="Sreedasyam A."/>
            <person name="Maumus F."/>
            <person name="Tiley G.P."/>
            <person name="Fernandez-Pozo N."/>
            <person name="Barry K."/>
            <person name="Chen C."/>
            <person name="Wang M."/>
            <person name="Lipzen A."/>
            <person name="Daum C."/>
            <person name="Saski C.A."/>
            <person name="Payton A.C."/>
            <person name="Mcbreen J.C."/>
            <person name="Conrad R.E."/>
            <person name="Kollar L.M."/>
            <person name="Olsson S."/>
            <person name="Huttunen S."/>
            <person name="Landis J.B."/>
            <person name="Wickett N.J."/>
            <person name="Johnson M.G."/>
            <person name="Rensing S.A."/>
            <person name="Grimwood J."/>
            <person name="Schmutz J."/>
            <person name="Mcdaniel S.F."/>
        </authorList>
    </citation>
    <scope>NUCLEOTIDE SEQUENCE</scope>
    <source>
        <strain evidence="6">R40</strain>
    </source>
</reference>
<dbReference type="InterPro" id="IPR001563">
    <property type="entry name" value="Peptidase_S10"/>
</dbReference>
<dbReference type="FunFam" id="3.40.50.11320:FF:000002">
    <property type="entry name" value="Carboxypeptidase"/>
    <property type="match status" value="1"/>
</dbReference>
<evidence type="ECO:0000313" key="7">
    <source>
        <dbReference type="Proteomes" id="UP000822688"/>
    </source>
</evidence>
<keyword evidence="3" id="KW-1015">Disulfide bond</keyword>
<comment type="similarity">
    <text evidence="1 5">Belongs to the peptidase S10 family.</text>
</comment>
<evidence type="ECO:0000313" key="6">
    <source>
        <dbReference type="EMBL" id="KAG0565747.1"/>
    </source>
</evidence>
<dbReference type="InterPro" id="IPR033124">
    <property type="entry name" value="Ser_caboxypep_his_AS"/>
</dbReference>
<evidence type="ECO:0000256" key="5">
    <source>
        <dbReference type="RuleBase" id="RU361156"/>
    </source>
</evidence>
<dbReference type="GO" id="GO:0005773">
    <property type="term" value="C:vacuole"/>
    <property type="evidence" value="ECO:0007669"/>
    <property type="project" value="TreeGrafter"/>
</dbReference>
<keyword evidence="5" id="KW-0645">Protease</keyword>
<dbReference type="PROSITE" id="PS00131">
    <property type="entry name" value="CARBOXYPEPT_SER_SER"/>
    <property type="match status" value="1"/>
</dbReference>
<dbReference type="PROSITE" id="PS00560">
    <property type="entry name" value="CARBOXYPEPT_SER_HIS"/>
    <property type="match status" value="1"/>
</dbReference>
<dbReference type="InterPro" id="IPR018202">
    <property type="entry name" value="Ser_caboxypep_ser_AS"/>
</dbReference>
<dbReference type="Proteomes" id="UP000822688">
    <property type="component" value="Chromosome 7"/>
</dbReference>
<dbReference type="PANTHER" id="PTHR11802:SF470">
    <property type="entry name" value="CARBOXYPEPTIDASE"/>
    <property type="match status" value="1"/>
</dbReference>
<gene>
    <name evidence="6" type="ORF">KC19_7G011700</name>
</gene>
<organism evidence="6 7">
    <name type="scientific">Ceratodon purpureus</name>
    <name type="common">Fire moss</name>
    <name type="synonym">Dicranum purpureum</name>
    <dbReference type="NCBI Taxonomy" id="3225"/>
    <lineage>
        <taxon>Eukaryota</taxon>
        <taxon>Viridiplantae</taxon>
        <taxon>Streptophyta</taxon>
        <taxon>Embryophyta</taxon>
        <taxon>Bryophyta</taxon>
        <taxon>Bryophytina</taxon>
        <taxon>Bryopsida</taxon>
        <taxon>Dicranidae</taxon>
        <taxon>Pseudoditrichales</taxon>
        <taxon>Ditrichaceae</taxon>
        <taxon>Ceratodon</taxon>
    </lineage>
</organism>
<dbReference type="Gene3D" id="6.10.250.940">
    <property type="match status" value="1"/>
</dbReference>
<feature type="chain" id="PRO_5035966764" description="Carboxypeptidase" evidence="5">
    <location>
        <begin position="31"/>
        <end position="487"/>
    </location>
</feature>
<comment type="caution">
    <text evidence="6">The sequence shown here is derived from an EMBL/GenBank/DDBJ whole genome shotgun (WGS) entry which is preliminary data.</text>
</comment>
<protein>
    <recommendedName>
        <fullName evidence="5">Carboxypeptidase</fullName>
        <ecNumber evidence="5">3.4.16.-</ecNumber>
    </recommendedName>
</protein>
<dbReference type="EC" id="3.4.16.-" evidence="5"/>
<evidence type="ECO:0000256" key="2">
    <source>
        <dbReference type="ARBA" id="ARBA00022729"/>
    </source>
</evidence>
<keyword evidence="2 5" id="KW-0732">Signal</keyword>
<dbReference type="Gene3D" id="3.40.50.11320">
    <property type="match status" value="1"/>
</dbReference>
<keyword evidence="4" id="KW-0325">Glycoprotein</keyword>
<dbReference type="PRINTS" id="PR00724">
    <property type="entry name" value="CRBOXYPTASEC"/>
</dbReference>
<dbReference type="Pfam" id="PF00450">
    <property type="entry name" value="Peptidase_S10"/>
    <property type="match status" value="1"/>
</dbReference>
<dbReference type="AlphaFoldDB" id="A0A8T0H4W2"/>
<dbReference type="PANTHER" id="PTHR11802">
    <property type="entry name" value="SERINE PROTEASE FAMILY S10 SERINE CARBOXYPEPTIDASE"/>
    <property type="match status" value="1"/>
</dbReference>
<dbReference type="OrthoDB" id="443318at2759"/>
<keyword evidence="7" id="KW-1185">Reference proteome</keyword>
<dbReference type="EMBL" id="CM026428">
    <property type="protein sequence ID" value="KAG0565747.1"/>
    <property type="molecule type" value="Genomic_DNA"/>
</dbReference>
<dbReference type="SUPFAM" id="SSF53474">
    <property type="entry name" value="alpha/beta-Hydrolases"/>
    <property type="match status" value="1"/>
</dbReference>
<evidence type="ECO:0000256" key="4">
    <source>
        <dbReference type="ARBA" id="ARBA00023180"/>
    </source>
</evidence>
<proteinExistence type="inferred from homology"/>
<feature type="signal peptide" evidence="5">
    <location>
        <begin position="1"/>
        <end position="30"/>
    </location>
</feature>
<dbReference type="GO" id="GO:0006508">
    <property type="term" value="P:proteolysis"/>
    <property type="evidence" value="ECO:0007669"/>
    <property type="project" value="UniProtKB-KW"/>
</dbReference>
<dbReference type="GO" id="GO:0004185">
    <property type="term" value="F:serine-type carboxypeptidase activity"/>
    <property type="evidence" value="ECO:0007669"/>
    <property type="project" value="UniProtKB-UniRule"/>
</dbReference>